<evidence type="ECO:0000256" key="5">
    <source>
        <dbReference type="ARBA" id="ARBA00022989"/>
    </source>
</evidence>
<dbReference type="Pfam" id="PF05977">
    <property type="entry name" value="MFS_3"/>
    <property type="match status" value="1"/>
</dbReference>
<dbReference type="PROSITE" id="PS50850">
    <property type="entry name" value="MFS"/>
    <property type="match status" value="1"/>
</dbReference>
<evidence type="ECO:0000256" key="4">
    <source>
        <dbReference type="ARBA" id="ARBA00022692"/>
    </source>
</evidence>
<evidence type="ECO:0000256" key="2">
    <source>
        <dbReference type="ARBA" id="ARBA00022448"/>
    </source>
</evidence>
<dbReference type="SUPFAM" id="SSF103473">
    <property type="entry name" value="MFS general substrate transporter"/>
    <property type="match status" value="1"/>
</dbReference>
<dbReference type="PANTHER" id="PTHR23513:SF11">
    <property type="entry name" value="STAPHYLOFERRIN A TRANSPORTER"/>
    <property type="match status" value="1"/>
</dbReference>
<evidence type="ECO:0000256" key="1">
    <source>
        <dbReference type="ARBA" id="ARBA00004651"/>
    </source>
</evidence>
<keyword evidence="4 7" id="KW-0812">Transmembrane</keyword>
<comment type="caution">
    <text evidence="9">The sequence shown here is derived from an EMBL/GenBank/DDBJ whole genome shotgun (WGS) entry which is preliminary data.</text>
</comment>
<sequence>MSKPSENATSGQPAPGAFSPFGHIAFALLWTATLISNVGTWMHDVGAGWLMTTLNSSPAVVTLVQAATTLPVFLFALFAGTLADRLDKRRMLITINIFMTGVATVLAITVWQEWMTPVLLILFTFAMGTGAAFMAPAWQAVVPQLVPREKLKPAIALNSMGINISRAIGPALAGVLIASVGLAAPFALNAASHVVIIIALVLWKPVVAKKKSYHGPILSDMATGLRHVRYNDALKQTAYRSMAFFLFASAYWSLLPLIARQAEGGGSQLYGILMALIGTGAVTGALLLPRLARKVSSDMIVRLGTFGTMVALCAMALSATPPALMLAAFVGGFSWIAVLTSFNVSAQMALPDWVRARGLAVFLMVFFGSMALGSIVWGQVANATSVQTALLAATVGLGLGIVLTRKFKVGQGEKADLSPAAAWPQAPDLAEGQASDREAMVTVEYKIKDDNRDAFLATLHTFAKERFRDGATRWFIHESVEEPGTWVETFHLPSWSEHLEQHERMTKDDADLQKVLRTFDQRASGPVVRHFVSPIGET</sequence>
<dbReference type="InterPro" id="IPR010290">
    <property type="entry name" value="TM_effector"/>
</dbReference>
<gene>
    <name evidence="9" type="ORF">H9Q16_09615</name>
</gene>
<evidence type="ECO:0000259" key="8">
    <source>
        <dbReference type="PROSITE" id="PS50850"/>
    </source>
</evidence>
<evidence type="ECO:0000256" key="6">
    <source>
        <dbReference type="ARBA" id="ARBA00023136"/>
    </source>
</evidence>
<keyword evidence="6 7" id="KW-0472">Membrane</keyword>
<keyword evidence="10" id="KW-1185">Reference proteome</keyword>
<dbReference type="Proteomes" id="UP000635142">
    <property type="component" value="Unassembled WGS sequence"/>
</dbReference>
<feature type="transmembrane region" description="Helical" evidence="7">
    <location>
        <begin position="300"/>
        <end position="317"/>
    </location>
</feature>
<reference evidence="9" key="1">
    <citation type="submission" date="2020-08" db="EMBL/GenBank/DDBJ databases">
        <title>Sulfitobacter aestuariivivens sp. nov., isolated from a tidal flat.</title>
        <authorList>
            <person name="Park S."/>
            <person name="Yoon J.-H."/>
        </authorList>
    </citation>
    <scope>NUCLEOTIDE SEQUENCE</scope>
    <source>
        <strain evidence="9">TSTF-M16</strain>
    </source>
</reference>
<dbReference type="Gene3D" id="1.20.1250.20">
    <property type="entry name" value="MFS general substrate transporter like domains"/>
    <property type="match status" value="1"/>
</dbReference>
<dbReference type="PANTHER" id="PTHR23513">
    <property type="entry name" value="INTEGRAL MEMBRANE EFFLUX PROTEIN-RELATED"/>
    <property type="match status" value="1"/>
</dbReference>
<keyword evidence="5 7" id="KW-1133">Transmembrane helix</keyword>
<keyword evidence="2" id="KW-0813">Transport</keyword>
<evidence type="ECO:0000256" key="3">
    <source>
        <dbReference type="ARBA" id="ARBA00022475"/>
    </source>
</evidence>
<evidence type="ECO:0000313" key="10">
    <source>
        <dbReference type="Proteomes" id="UP000635142"/>
    </source>
</evidence>
<dbReference type="InterPro" id="IPR036259">
    <property type="entry name" value="MFS_trans_sf"/>
</dbReference>
<organism evidence="9 10">
    <name type="scientific">Sulfitobacter aestuariivivens</name>
    <dbReference type="NCBI Taxonomy" id="2766981"/>
    <lineage>
        <taxon>Bacteria</taxon>
        <taxon>Pseudomonadati</taxon>
        <taxon>Pseudomonadota</taxon>
        <taxon>Alphaproteobacteria</taxon>
        <taxon>Rhodobacterales</taxon>
        <taxon>Roseobacteraceae</taxon>
        <taxon>Sulfitobacter</taxon>
    </lineage>
</organism>
<keyword evidence="3" id="KW-1003">Cell membrane</keyword>
<feature type="transmembrane region" description="Helical" evidence="7">
    <location>
        <begin position="238"/>
        <end position="258"/>
    </location>
</feature>
<dbReference type="GO" id="GO:0005886">
    <property type="term" value="C:plasma membrane"/>
    <property type="evidence" value="ECO:0007669"/>
    <property type="project" value="UniProtKB-SubCell"/>
</dbReference>
<feature type="transmembrane region" description="Helical" evidence="7">
    <location>
        <begin position="270"/>
        <end position="288"/>
    </location>
</feature>
<comment type="subcellular location">
    <subcellularLocation>
        <location evidence="1">Cell membrane</location>
        <topology evidence="1">Multi-pass membrane protein</topology>
    </subcellularLocation>
</comment>
<feature type="transmembrane region" description="Helical" evidence="7">
    <location>
        <begin position="358"/>
        <end position="380"/>
    </location>
</feature>
<evidence type="ECO:0000313" key="9">
    <source>
        <dbReference type="EMBL" id="MBD3664178.1"/>
    </source>
</evidence>
<dbReference type="AlphaFoldDB" id="A0A927HF91"/>
<proteinExistence type="predicted"/>
<feature type="transmembrane region" description="Helical" evidence="7">
    <location>
        <begin position="323"/>
        <end position="346"/>
    </location>
</feature>
<feature type="transmembrane region" description="Helical" evidence="7">
    <location>
        <begin position="21"/>
        <end position="39"/>
    </location>
</feature>
<feature type="transmembrane region" description="Helical" evidence="7">
    <location>
        <begin position="118"/>
        <end position="142"/>
    </location>
</feature>
<name>A0A927HF91_9RHOB</name>
<accession>A0A927HF91</accession>
<dbReference type="RefSeq" id="WP_191075082.1">
    <property type="nucleotide sequence ID" value="NZ_JACTAG010000001.1"/>
</dbReference>
<protein>
    <submittedName>
        <fullName evidence="9">MFS transporter</fullName>
    </submittedName>
</protein>
<feature type="transmembrane region" description="Helical" evidence="7">
    <location>
        <begin position="386"/>
        <end position="404"/>
    </location>
</feature>
<dbReference type="EMBL" id="JACTAG010000001">
    <property type="protein sequence ID" value="MBD3664178.1"/>
    <property type="molecule type" value="Genomic_DNA"/>
</dbReference>
<feature type="transmembrane region" description="Helical" evidence="7">
    <location>
        <begin position="59"/>
        <end position="79"/>
    </location>
</feature>
<feature type="transmembrane region" description="Helical" evidence="7">
    <location>
        <begin position="154"/>
        <end position="177"/>
    </location>
</feature>
<dbReference type="GO" id="GO:0022857">
    <property type="term" value="F:transmembrane transporter activity"/>
    <property type="evidence" value="ECO:0007669"/>
    <property type="project" value="InterPro"/>
</dbReference>
<feature type="transmembrane region" description="Helical" evidence="7">
    <location>
        <begin position="183"/>
        <end position="203"/>
    </location>
</feature>
<evidence type="ECO:0000256" key="7">
    <source>
        <dbReference type="SAM" id="Phobius"/>
    </source>
</evidence>
<dbReference type="CDD" id="cd06173">
    <property type="entry name" value="MFS_MefA_like"/>
    <property type="match status" value="1"/>
</dbReference>
<feature type="domain" description="Major facilitator superfamily (MFS) profile" evidence="8">
    <location>
        <begin position="25"/>
        <end position="410"/>
    </location>
</feature>
<feature type="transmembrane region" description="Helical" evidence="7">
    <location>
        <begin position="91"/>
        <end position="112"/>
    </location>
</feature>
<dbReference type="InterPro" id="IPR020846">
    <property type="entry name" value="MFS_dom"/>
</dbReference>